<dbReference type="AlphaFoldDB" id="A0A413DH17"/>
<accession>A0A413DH17</accession>
<name>A0A413DH17_9FIRM</name>
<sequence length="167" mass="19279">MARPREPVDLIAAKGRKHLTIAEYVERKNAEIAAPADKVKPPDFLLKKEKEKFDELAKQLVDLKIMTNLDCDVLARYIKAESEYIKVTKQLQKIKFTPDKKSMIPADVQLSEQYTQYNYLSKIQNRLMKACNENAKELGLTISSRCKLVIPKEKEEKPANKFMKHAQ</sequence>
<evidence type="ECO:0000313" key="2">
    <source>
        <dbReference type="Proteomes" id="UP000283683"/>
    </source>
</evidence>
<dbReference type="Pfam" id="PF05119">
    <property type="entry name" value="Terminase_4"/>
    <property type="match status" value="1"/>
</dbReference>
<reference evidence="1 2" key="1">
    <citation type="submission" date="2018-08" db="EMBL/GenBank/DDBJ databases">
        <title>A genome reference for cultivated species of the human gut microbiota.</title>
        <authorList>
            <person name="Zou Y."/>
            <person name="Xue W."/>
            <person name="Luo G."/>
        </authorList>
    </citation>
    <scope>NUCLEOTIDE SEQUENCE [LARGE SCALE GENOMIC DNA]</scope>
    <source>
        <strain evidence="1 2">AF06-19</strain>
    </source>
</reference>
<protein>
    <submittedName>
        <fullName evidence="1">Phage terminase small subunit P27 family</fullName>
    </submittedName>
</protein>
<dbReference type="NCBIfam" id="TIGR01558">
    <property type="entry name" value="sm_term_P27"/>
    <property type="match status" value="1"/>
</dbReference>
<organism evidence="1 2">
    <name type="scientific">Agathobacter rectalis</name>
    <dbReference type="NCBI Taxonomy" id="39491"/>
    <lineage>
        <taxon>Bacteria</taxon>
        <taxon>Bacillati</taxon>
        <taxon>Bacillota</taxon>
        <taxon>Clostridia</taxon>
        <taxon>Lachnospirales</taxon>
        <taxon>Lachnospiraceae</taxon>
        <taxon>Agathobacter</taxon>
    </lineage>
</organism>
<dbReference type="EMBL" id="QSAZ01000019">
    <property type="protein sequence ID" value="RGW85161.1"/>
    <property type="molecule type" value="Genomic_DNA"/>
</dbReference>
<comment type="caution">
    <text evidence="1">The sequence shown here is derived from an EMBL/GenBank/DDBJ whole genome shotgun (WGS) entry which is preliminary data.</text>
</comment>
<dbReference type="RefSeq" id="WP_118327298.1">
    <property type="nucleotide sequence ID" value="NZ_QSAZ01000019.1"/>
</dbReference>
<evidence type="ECO:0000313" key="1">
    <source>
        <dbReference type="EMBL" id="RGW85161.1"/>
    </source>
</evidence>
<dbReference type="Proteomes" id="UP000283683">
    <property type="component" value="Unassembled WGS sequence"/>
</dbReference>
<dbReference type="InterPro" id="IPR006448">
    <property type="entry name" value="Phage_term_ssu_P27"/>
</dbReference>
<gene>
    <name evidence="1" type="ORF">DWV45_14645</name>
</gene>
<proteinExistence type="predicted"/>